<dbReference type="PANTHER" id="PTHR14499">
    <property type="entry name" value="POTASSIUM CHANNEL TETRAMERIZATION DOMAIN-CONTAINING"/>
    <property type="match status" value="1"/>
</dbReference>
<dbReference type="AlphaFoldDB" id="A0A813F6V4"/>
<proteinExistence type="predicted"/>
<evidence type="ECO:0000259" key="1">
    <source>
        <dbReference type="SMART" id="SM00225"/>
    </source>
</evidence>
<evidence type="ECO:0000313" key="3">
    <source>
        <dbReference type="Proteomes" id="UP000654075"/>
    </source>
</evidence>
<organism evidence="2 3">
    <name type="scientific">Polarella glacialis</name>
    <name type="common">Dinoflagellate</name>
    <dbReference type="NCBI Taxonomy" id="89957"/>
    <lineage>
        <taxon>Eukaryota</taxon>
        <taxon>Sar</taxon>
        <taxon>Alveolata</taxon>
        <taxon>Dinophyceae</taxon>
        <taxon>Suessiales</taxon>
        <taxon>Suessiaceae</taxon>
        <taxon>Polarella</taxon>
    </lineage>
</organism>
<dbReference type="GO" id="GO:0051260">
    <property type="term" value="P:protein homooligomerization"/>
    <property type="evidence" value="ECO:0007669"/>
    <property type="project" value="InterPro"/>
</dbReference>
<accession>A0A813F6V4</accession>
<dbReference type="EMBL" id="CAJNNV010021307">
    <property type="protein sequence ID" value="CAE8607348.1"/>
    <property type="molecule type" value="Genomic_DNA"/>
</dbReference>
<comment type="caution">
    <text evidence="2">The sequence shown here is derived from an EMBL/GenBank/DDBJ whole genome shotgun (WGS) entry which is preliminary data.</text>
</comment>
<sequence length="280" mass="31484">MAAASALWELSADTEIVDLNVGGEKFTTTLTTLRRYPNSKICQMFNGELIRFPTDIDGCFCIDRDGRLFHHILNFLRDGSAPLGLSRGDRMNLLREAEFLGLQELHKVLGGYQNPRPAAEPFPLVASRVPVLGRCRTDIYPLEKPSVTKVVMDPHSSADDFLIKPLLKFRRYVRLRFGQEYSGGGGWVVTSPRNLPDIDYVLHSACLARSPIEAMNKMSQAGYTPCEYPPRLPPVEEFYTESWEVMMSKESDITIQSPAPGQSYVEGRSDLVSRSRLTHL</sequence>
<dbReference type="InterPro" id="IPR000210">
    <property type="entry name" value="BTB/POZ_dom"/>
</dbReference>
<protein>
    <recommendedName>
        <fullName evidence="1">BTB domain-containing protein</fullName>
    </recommendedName>
</protein>
<dbReference type="Pfam" id="PF02214">
    <property type="entry name" value="BTB_2"/>
    <property type="match status" value="1"/>
</dbReference>
<gene>
    <name evidence="2" type="ORF">PGLA1383_LOCUS25282</name>
</gene>
<dbReference type="InterPro" id="IPR003131">
    <property type="entry name" value="T1-type_BTB"/>
</dbReference>
<reference evidence="2" key="1">
    <citation type="submission" date="2021-02" db="EMBL/GenBank/DDBJ databases">
        <authorList>
            <person name="Dougan E. K."/>
            <person name="Rhodes N."/>
            <person name="Thang M."/>
            <person name="Chan C."/>
        </authorList>
    </citation>
    <scope>NUCLEOTIDE SEQUENCE</scope>
</reference>
<dbReference type="SUPFAM" id="SSF54695">
    <property type="entry name" value="POZ domain"/>
    <property type="match status" value="1"/>
</dbReference>
<feature type="domain" description="BTB" evidence="1">
    <location>
        <begin position="15"/>
        <end position="117"/>
    </location>
</feature>
<dbReference type="PANTHER" id="PTHR14499:SF136">
    <property type="entry name" value="GH08630P"/>
    <property type="match status" value="1"/>
</dbReference>
<dbReference type="Gene3D" id="3.30.710.10">
    <property type="entry name" value="Potassium Channel Kv1.1, Chain A"/>
    <property type="match status" value="1"/>
</dbReference>
<dbReference type="SMART" id="SM00225">
    <property type="entry name" value="BTB"/>
    <property type="match status" value="1"/>
</dbReference>
<dbReference type="InterPro" id="IPR011333">
    <property type="entry name" value="SKP1/BTB/POZ_sf"/>
</dbReference>
<dbReference type="OrthoDB" id="2414723at2759"/>
<dbReference type="Proteomes" id="UP000654075">
    <property type="component" value="Unassembled WGS sequence"/>
</dbReference>
<name>A0A813F6V4_POLGL</name>
<keyword evidence="3" id="KW-1185">Reference proteome</keyword>
<evidence type="ECO:0000313" key="2">
    <source>
        <dbReference type="EMBL" id="CAE8607348.1"/>
    </source>
</evidence>
<dbReference type="CDD" id="cd18316">
    <property type="entry name" value="BTB_POZ_KCTD-like"/>
    <property type="match status" value="1"/>
</dbReference>